<dbReference type="OrthoDB" id="284322at2759"/>
<organism evidence="1 2">
    <name type="scientific">Steinernema carpocapsae</name>
    <name type="common">Entomopathogenic nematode</name>
    <dbReference type="NCBI Taxonomy" id="34508"/>
    <lineage>
        <taxon>Eukaryota</taxon>
        <taxon>Metazoa</taxon>
        <taxon>Ecdysozoa</taxon>
        <taxon>Nematoda</taxon>
        <taxon>Chromadorea</taxon>
        <taxon>Rhabditida</taxon>
        <taxon>Tylenchina</taxon>
        <taxon>Panagrolaimomorpha</taxon>
        <taxon>Strongyloidoidea</taxon>
        <taxon>Steinernematidae</taxon>
        <taxon>Steinernema</taxon>
    </lineage>
</organism>
<dbReference type="PANTHER" id="PTHR16231:SF4">
    <property type="entry name" value="COMM DOMAIN-CONTAINING PROTEIN 4"/>
    <property type="match status" value="1"/>
</dbReference>
<name>A0A4U5PAX4_STECR</name>
<accession>A0A4U5PAX4</accession>
<dbReference type="Proteomes" id="UP000298663">
    <property type="component" value="Unassembled WGS sequence"/>
</dbReference>
<comment type="caution">
    <text evidence="1">The sequence shown here is derived from an EMBL/GenBank/DDBJ whole genome shotgun (WGS) entry which is preliminary data.</text>
</comment>
<proteinExistence type="predicted"/>
<dbReference type="AlphaFoldDB" id="A0A4U5PAX4"/>
<dbReference type="Pfam" id="PF21672">
    <property type="entry name" value="COMM_HN"/>
    <property type="match status" value="1"/>
</dbReference>
<keyword evidence="2" id="KW-1185">Reference proteome</keyword>
<dbReference type="InterPro" id="IPR047155">
    <property type="entry name" value="COMMD4/6/7/8"/>
</dbReference>
<dbReference type="PANTHER" id="PTHR16231">
    <property type="entry name" value="COMM DOMAIN-CONTAINING PROTEIN 4-8 FAMILY MEMBER"/>
    <property type="match status" value="1"/>
</dbReference>
<gene>
    <name evidence="1" type="ORF">L596_007907</name>
</gene>
<dbReference type="STRING" id="34508.A0A4U5PAX4"/>
<dbReference type="EMBL" id="AZBU02000002">
    <property type="protein sequence ID" value="TKR93452.1"/>
    <property type="molecule type" value="Genomic_DNA"/>
</dbReference>
<evidence type="ECO:0000313" key="1">
    <source>
        <dbReference type="EMBL" id="TKR93452.1"/>
    </source>
</evidence>
<reference evidence="1 2" key="1">
    <citation type="journal article" date="2015" name="Genome Biol.">
        <title>Comparative genomics of Steinernema reveals deeply conserved gene regulatory networks.</title>
        <authorList>
            <person name="Dillman A.R."/>
            <person name="Macchietto M."/>
            <person name="Porter C.F."/>
            <person name="Rogers A."/>
            <person name="Williams B."/>
            <person name="Antoshechkin I."/>
            <person name="Lee M.M."/>
            <person name="Goodwin Z."/>
            <person name="Lu X."/>
            <person name="Lewis E.E."/>
            <person name="Goodrich-Blair H."/>
            <person name="Stock S.P."/>
            <person name="Adams B.J."/>
            <person name="Sternberg P.W."/>
            <person name="Mortazavi A."/>
        </authorList>
    </citation>
    <scope>NUCLEOTIDE SEQUENCE [LARGE SCALE GENOMIC DNA]</scope>
    <source>
        <strain evidence="1 2">ALL</strain>
    </source>
</reference>
<sequence length="266" mass="30224">MKFRFVGGMPCPDWILAEIAEFSKITAIKFKIWCSVVVDHIKLDDRQWGEEHMKRLNPDGNFEEKVMKGMIAALVFIFEKSAKSRCSAEDLEKEMQQLGLPSDVCVRYKIYRCELPERSGVVYGRFAIMSTANSCKRCTPPRRMICGRLQRNSCLGPVCIRIFLLDKFAFHSNCQRHEGNFHVLTCISLVLGASFEAKRLRRSPLGSGDECREAQTIEERTRSCRGSVGEVLLLSAFRPSIGAKGFAAQRSPLIDTRPHNLFICHK</sequence>
<reference evidence="1 2" key="2">
    <citation type="journal article" date="2019" name="G3 (Bethesda)">
        <title>Hybrid Assembly of the Genome of the Entomopathogenic Nematode Steinernema carpocapsae Identifies the X-Chromosome.</title>
        <authorList>
            <person name="Serra L."/>
            <person name="Macchietto M."/>
            <person name="Macias-Munoz A."/>
            <person name="McGill C.J."/>
            <person name="Rodriguez I.M."/>
            <person name="Rodriguez B."/>
            <person name="Murad R."/>
            <person name="Mortazavi A."/>
        </authorList>
    </citation>
    <scope>NUCLEOTIDE SEQUENCE [LARGE SCALE GENOMIC DNA]</scope>
    <source>
        <strain evidence="1 2">ALL</strain>
    </source>
</reference>
<evidence type="ECO:0000313" key="2">
    <source>
        <dbReference type="Proteomes" id="UP000298663"/>
    </source>
</evidence>
<protein>
    <submittedName>
        <fullName evidence="1">Uncharacterized protein</fullName>
    </submittedName>
</protein>